<dbReference type="AlphaFoldDB" id="A0A1T5JK42"/>
<dbReference type="Proteomes" id="UP000190961">
    <property type="component" value="Unassembled WGS sequence"/>
</dbReference>
<evidence type="ECO:0000313" key="3">
    <source>
        <dbReference type="Proteomes" id="UP000190961"/>
    </source>
</evidence>
<reference evidence="2 3" key="1">
    <citation type="submission" date="2017-02" db="EMBL/GenBank/DDBJ databases">
        <authorList>
            <person name="Peterson S.W."/>
        </authorList>
    </citation>
    <scope>NUCLEOTIDE SEQUENCE [LARGE SCALE GENOMIC DNA]</scope>
    <source>
        <strain evidence="2 3">DSM 25262</strain>
    </source>
</reference>
<protein>
    <submittedName>
        <fullName evidence="2">Uncharacterized protein</fullName>
    </submittedName>
</protein>
<dbReference type="Gene3D" id="3.30.1380.10">
    <property type="match status" value="1"/>
</dbReference>
<keyword evidence="1" id="KW-0472">Membrane</keyword>
<feature type="transmembrane region" description="Helical" evidence="1">
    <location>
        <begin position="12"/>
        <end position="38"/>
    </location>
</feature>
<evidence type="ECO:0000256" key="1">
    <source>
        <dbReference type="SAM" id="Phobius"/>
    </source>
</evidence>
<dbReference type="STRING" id="688867.SAMN05660236_1183"/>
<feature type="transmembrane region" description="Helical" evidence="1">
    <location>
        <begin position="50"/>
        <end position="69"/>
    </location>
</feature>
<gene>
    <name evidence="2" type="ORF">SAMN05660236_1183</name>
</gene>
<accession>A0A1T5JK42</accession>
<dbReference type="OrthoDB" id="655954at2"/>
<evidence type="ECO:0000313" key="2">
    <source>
        <dbReference type="EMBL" id="SKC51779.1"/>
    </source>
</evidence>
<organism evidence="2 3">
    <name type="scientific">Ohtaekwangia koreensis</name>
    <dbReference type="NCBI Taxonomy" id="688867"/>
    <lineage>
        <taxon>Bacteria</taxon>
        <taxon>Pseudomonadati</taxon>
        <taxon>Bacteroidota</taxon>
        <taxon>Cytophagia</taxon>
        <taxon>Cytophagales</taxon>
        <taxon>Fulvivirgaceae</taxon>
        <taxon>Ohtaekwangia</taxon>
    </lineage>
</organism>
<keyword evidence="3" id="KW-1185">Reference proteome</keyword>
<keyword evidence="1" id="KW-0812">Transmembrane</keyword>
<name>A0A1T5JK42_9BACT</name>
<dbReference type="InterPro" id="IPR009045">
    <property type="entry name" value="Zn_M74/Hedgehog-like"/>
</dbReference>
<dbReference type="EMBL" id="FUZU01000001">
    <property type="protein sequence ID" value="SKC51779.1"/>
    <property type="molecule type" value="Genomic_DNA"/>
</dbReference>
<keyword evidence="1" id="KW-1133">Transmembrane helix</keyword>
<sequence length="275" mass="31297">MIRIVGKILLFAFLLAILTVVTQVGGIILLLTLGIVSILRKRLKSVWSQYISAFLIFTCLYISGTFLIIPRTAKPFGRVPLPLYGKIKPLMISTVLLNRHYVIPALRDVVTQASLAIEKKHTGSIVNYLDGGFPFYDGFPLLPHLSHNDGRKLDIAFFYKDVNGSKLDDAPSVIGYGVYESPRTSEVNYPERCASKGFWQYGIMERIVSQSKKRDYIFDANRTADFVNIVSKNKDVQKIFIEPHLKERLKLRSAKIRFHGCQAVRHDDHIHVQIY</sequence>
<proteinExistence type="predicted"/>
<dbReference type="RefSeq" id="WP_079685738.1">
    <property type="nucleotide sequence ID" value="NZ_FUZU01000001.1"/>
</dbReference>